<accession>B2JTD3</accession>
<sequence>MSTPVLQSDMTSSVRAEYPRVGLYIDGTWIYDRETAVEVRNPATEEVLGKVPKATSDDLAQALGAAARGFVVWRDTPPQQRVKVIQKATTLMRERLELIASTITLENGKLYSDAYAEADRSMNFFEWNAAQSLRDYGLIVPGEAQMQKFILRQPIGPVAAFTPWNVPISSAARKVSAALSAGCSVILKAAEETPATACLLVQAFEDAGLPPGVLNLVFGNPAEISSTLIASPVIRLVTFTGSVGVGKHLTQLAAAAMKPVLMELGGHAPVLVCEGVDGAAVGRLAARGKTNASGQICASPSRFIVHRSVYDEFVAAFASAVGEVRVGDGFSKTAQMGPVASARRLSAMQSLVADARQRGARVATGGSRIGDRGYFFEPTVLADMPVDADAMTVEPFGPIAACLRVDDLSEALKVANSLSVGLAAYAFTNSLQDAERISRELECGVLSINHFGTPDADTPFGGVKDSGIGREGGPSTLDAYMVTKTVLQKTVRI</sequence>
<organism evidence="4 5">
    <name type="scientific">Paraburkholderia phymatum (strain DSM 17167 / CIP 108236 / LMG 21445 / STM815)</name>
    <name type="common">Burkholderia phymatum</name>
    <dbReference type="NCBI Taxonomy" id="391038"/>
    <lineage>
        <taxon>Bacteria</taxon>
        <taxon>Pseudomonadati</taxon>
        <taxon>Pseudomonadota</taxon>
        <taxon>Betaproteobacteria</taxon>
        <taxon>Burkholderiales</taxon>
        <taxon>Burkholderiaceae</taxon>
        <taxon>Paraburkholderia</taxon>
    </lineage>
</organism>
<comment type="similarity">
    <text evidence="1">Belongs to the aldehyde dehydrogenase family.</text>
</comment>
<evidence type="ECO:0000313" key="4">
    <source>
        <dbReference type="EMBL" id="ACC75836.1"/>
    </source>
</evidence>
<dbReference type="InterPro" id="IPR016163">
    <property type="entry name" value="Ald_DH_C"/>
</dbReference>
<dbReference type="InterPro" id="IPR016162">
    <property type="entry name" value="Ald_DH_N"/>
</dbReference>
<keyword evidence="4" id="KW-0614">Plasmid</keyword>
<dbReference type="KEGG" id="bph:Bphy_6819"/>
<evidence type="ECO:0000313" key="5">
    <source>
        <dbReference type="Proteomes" id="UP000001192"/>
    </source>
</evidence>
<protein>
    <submittedName>
        <fullName evidence="4">Aldehyde Dehydrogenase</fullName>
    </submittedName>
</protein>
<dbReference type="AlphaFoldDB" id="B2JTD3"/>
<dbReference type="PANTHER" id="PTHR43353:SF5">
    <property type="entry name" value="SUCCINATE-SEMIALDEHYDE DEHYDROGENASE, MITOCHONDRIAL"/>
    <property type="match status" value="1"/>
</dbReference>
<dbReference type="InterPro" id="IPR050740">
    <property type="entry name" value="Aldehyde_DH_Superfamily"/>
</dbReference>
<dbReference type="InterPro" id="IPR015590">
    <property type="entry name" value="Aldehyde_DH_dom"/>
</dbReference>
<feature type="domain" description="Aldehyde dehydrogenase" evidence="3">
    <location>
        <begin position="29"/>
        <end position="486"/>
    </location>
</feature>
<proteinExistence type="inferred from homology"/>
<dbReference type="Gene3D" id="3.40.309.10">
    <property type="entry name" value="Aldehyde Dehydrogenase, Chain A, domain 2"/>
    <property type="match status" value="1"/>
</dbReference>
<keyword evidence="2" id="KW-0560">Oxidoreductase</keyword>
<name>B2JTD3_PARP8</name>
<evidence type="ECO:0000256" key="2">
    <source>
        <dbReference type="ARBA" id="ARBA00023002"/>
    </source>
</evidence>
<dbReference type="CDD" id="cd07103">
    <property type="entry name" value="ALDH_F5_SSADH_GabD"/>
    <property type="match status" value="1"/>
</dbReference>
<dbReference type="PANTHER" id="PTHR43353">
    <property type="entry name" value="SUCCINATE-SEMIALDEHYDE DEHYDROGENASE, MITOCHONDRIAL"/>
    <property type="match status" value="1"/>
</dbReference>
<dbReference type="Proteomes" id="UP000001192">
    <property type="component" value="Plasmid pBPHY01"/>
</dbReference>
<dbReference type="Gene3D" id="3.40.605.10">
    <property type="entry name" value="Aldehyde Dehydrogenase, Chain A, domain 1"/>
    <property type="match status" value="1"/>
</dbReference>
<keyword evidence="5" id="KW-1185">Reference proteome</keyword>
<reference evidence="5" key="1">
    <citation type="journal article" date="2014" name="Stand. Genomic Sci.">
        <title>Complete genome sequence of Burkholderia phymatum STM815(T), a broad host range and efficient nitrogen-fixing symbiont of Mimosa species.</title>
        <authorList>
            <person name="Moulin L."/>
            <person name="Klonowska A."/>
            <person name="Caroline B."/>
            <person name="Booth K."/>
            <person name="Vriezen J.A."/>
            <person name="Melkonian R."/>
            <person name="James E.K."/>
            <person name="Young J.P."/>
            <person name="Bena G."/>
            <person name="Hauser L."/>
            <person name="Land M."/>
            <person name="Kyrpides N."/>
            <person name="Bruce D."/>
            <person name="Chain P."/>
            <person name="Copeland A."/>
            <person name="Pitluck S."/>
            <person name="Woyke T."/>
            <person name="Lizotte-Waniewski M."/>
            <person name="Bristow J."/>
            <person name="Riley M."/>
        </authorList>
    </citation>
    <scope>NUCLEOTIDE SEQUENCE [LARGE SCALE GENOMIC DNA]</scope>
    <source>
        <strain evidence="5">DSM 17167 / CIP 108236 / LMG 21445 / STM815</strain>
        <plasmid evidence="5">Plasmid pBPHY01</plasmid>
    </source>
</reference>
<dbReference type="SUPFAM" id="SSF53720">
    <property type="entry name" value="ALDH-like"/>
    <property type="match status" value="1"/>
</dbReference>
<evidence type="ECO:0000256" key="1">
    <source>
        <dbReference type="ARBA" id="ARBA00009986"/>
    </source>
</evidence>
<dbReference type="InterPro" id="IPR016161">
    <property type="entry name" value="Ald_DH/histidinol_DH"/>
</dbReference>
<evidence type="ECO:0000259" key="3">
    <source>
        <dbReference type="Pfam" id="PF00171"/>
    </source>
</evidence>
<dbReference type="EMBL" id="CP001045">
    <property type="protein sequence ID" value="ACC75836.1"/>
    <property type="molecule type" value="Genomic_DNA"/>
</dbReference>
<dbReference type="RefSeq" id="WP_012405995.1">
    <property type="nucleotide sequence ID" value="NC_010625.1"/>
</dbReference>
<dbReference type="GO" id="GO:0016620">
    <property type="term" value="F:oxidoreductase activity, acting on the aldehyde or oxo group of donors, NAD or NADP as acceptor"/>
    <property type="evidence" value="ECO:0007669"/>
    <property type="project" value="InterPro"/>
</dbReference>
<dbReference type="Pfam" id="PF00171">
    <property type="entry name" value="Aldedh"/>
    <property type="match status" value="1"/>
</dbReference>
<gene>
    <name evidence="4" type="ordered locus">Bphy_6819</name>
</gene>
<dbReference type="HOGENOM" id="CLU_005391_5_1_4"/>
<geneLocation type="plasmid" evidence="4 5">
    <name>pBPHY01</name>
</geneLocation>
<dbReference type="FunFam" id="3.40.605.10:FF:000007">
    <property type="entry name" value="NAD/NADP-dependent betaine aldehyde dehydrogenase"/>
    <property type="match status" value="1"/>
</dbReference>